<evidence type="ECO:0000313" key="9">
    <source>
        <dbReference type="Proteomes" id="UP001177140"/>
    </source>
</evidence>
<dbReference type="Pfam" id="PF02362">
    <property type="entry name" value="B3"/>
    <property type="match status" value="2"/>
</dbReference>
<gene>
    <name evidence="8" type="ORF">MKW94_019338</name>
</gene>
<evidence type="ECO:0000256" key="1">
    <source>
        <dbReference type="ARBA" id="ARBA00004123"/>
    </source>
</evidence>
<accession>A0AA41UUX0</accession>
<dbReference type="GO" id="GO:0005634">
    <property type="term" value="C:nucleus"/>
    <property type="evidence" value="ECO:0007669"/>
    <property type="project" value="UniProtKB-SubCell"/>
</dbReference>
<dbReference type="InterPro" id="IPR044837">
    <property type="entry name" value="REM16-like"/>
</dbReference>
<dbReference type="SMART" id="SM01019">
    <property type="entry name" value="B3"/>
    <property type="match status" value="2"/>
</dbReference>
<keyword evidence="9" id="KW-1185">Reference proteome</keyword>
<organism evidence="8 9">
    <name type="scientific">Papaver nudicaule</name>
    <name type="common">Iceland poppy</name>
    <dbReference type="NCBI Taxonomy" id="74823"/>
    <lineage>
        <taxon>Eukaryota</taxon>
        <taxon>Viridiplantae</taxon>
        <taxon>Streptophyta</taxon>
        <taxon>Embryophyta</taxon>
        <taxon>Tracheophyta</taxon>
        <taxon>Spermatophyta</taxon>
        <taxon>Magnoliopsida</taxon>
        <taxon>Ranunculales</taxon>
        <taxon>Papaveraceae</taxon>
        <taxon>Papaveroideae</taxon>
        <taxon>Papaver</taxon>
    </lineage>
</organism>
<evidence type="ECO:0000256" key="3">
    <source>
        <dbReference type="ARBA" id="ARBA00023125"/>
    </source>
</evidence>
<dbReference type="SUPFAM" id="SSF101936">
    <property type="entry name" value="DNA-binding pseudobarrel domain"/>
    <property type="match status" value="2"/>
</dbReference>
<dbReference type="PROSITE" id="PS50863">
    <property type="entry name" value="B3"/>
    <property type="match status" value="2"/>
</dbReference>
<evidence type="ECO:0000259" key="7">
    <source>
        <dbReference type="PROSITE" id="PS50863"/>
    </source>
</evidence>
<name>A0AA41UUX0_PAPNU</name>
<evidence type="ECO:0000256" key="2">
    <source>
        <dbReference type="ARBA" id="ARBA00023015"/>
    </source>
</evidence>
<dbReference type="InterPro" id="IPR015300">
    <property type="entry name" value="DNA-bd_pseudobarrel_sf"/>
</dbReference>
<evidence type="ECO:0000256" key="6">
    <source>
        <dbReference type="SAM" id="MobiDB-lite"/>
    </source>
</evidence>
<comment type="caution">
    <text evidence="8">The sequence shown here is derived from an EMBL/GenBank/DDBJ whole genome shotgun (WGS) entry which is preliminary data.</text>
</comment>
<dbReference type="GO" id="GO:0003677">
    <property type="term" value="F:DNA binding"/>
    <property type="evidence" value="ECO:0007669"/>
    <property type="project" value="UniProtKB-KW"/>
</dbReference>
<feature type="domain" description="TF-B3" evidence="7">
    <location>
        <begin position="267"/>
        <end position="371"/>
    </location>
</feature>
<dbReference type="Gene3D" id="2.40.330.10">
    <property type="entry name" value="DNA-binding pseudobarrel domain"/>
    <property type="match status" value="2"/>
</dbReference>
<comment type="subcellular location">
    <subcellularLocation>
        <location evidence="1">Nucleus</location>
    </subcellularLocation>
</comment>
<evidence type="ECO:0000256" key="4">
    <source>
        <dbReference type="ARBA" id="ARBA00023163"/>
    </source>
</evidence>
<dbReference type="PANTHER" id="PTHR31391:SF157">
    <property type="entry name" value="B3 DOMAIN-CONTAINING PROTEIN REM16"/>
    <property type="match status" value="1"/>
</dbReference>
<keyword evidence="2" id="KW-0805">Transcription regulation</keyword>
<feature type="region of interest" description="Disordered" evidence="6">
    <location>
        <begin position="191"/>
        <end position="212"/>
    </location>
</feature>
<proteinExistence type="predicted"/>
<dbReference type="AlphaFoldDB" id="A0AA41UUX0"/>
<keyword evidence="5" id="KW-0539">Nucleus</keyword>
<sequence>MNQKGGFSFSKFHQLEIFKGDREDGEEWEQRMYWSKFRVVRFFTVLPKHFHSKLQLPDKFVKNCVVKELPGTSTVSLKGPSGKSWAVELRRYFSNDDEELYLKKGWEVFAEEHNLKENDVLVFEYKSGGSVFDVLVFDDDSFCKNESSYFVRNDSTESCHGSYGGLNERRRAERAPSLEIFEPKIKRNIGKRIASSDDEQDDSYSGTSRAPGWKGKALVSVEHDQDSEEDSQVNPFALVLEQRSERETHLLFQQAVNEGKRRGRPHFAVIMKRTHVAALFFMTVPVEAARRYIPSGAGEVSLRMGDKIWTVRHKQKGASSGFWGKGWRDFVTRNKVKAKDVCLFEASSSFSPSSSISKNPVIFAVSIFANRR</sequence>
<protein>
    <recommendedName>
        <fullName evidence="7">TF-B3 domain-containing protein</fullName>
    </recommendedName>
</protein>
<reference evidence="8" key="1">
    <citation type="submission" date="2022-03" db="EMBL/GenBank/DDBJ databases">
        <title>A functionally conserved STORR gene fusion in Papaver species that diverged 16.8 million years ago.</title>
        <authorList>
            <person name="Catania T."/>
        </authorList>
    </citation>
    <scope>NUCLEOTIDE SEQUENCE</scope>
    <source>
        <strain evidence="8">S-191538</strain>
    </source>
</reference>
<dbReference type="InterPro" id="IPR003340">
    <property type="entry name" value="B3_DNA-bd"/>
</dbReference>
<evidence type="ECO:0000256" key="5">
    <source>
        <dbReference type="ARBA" id="ARBA00023242"/>
    </source>
</evidence>
<dbReference type="CDD" id="cd10017">
    <property type="entry name" value="B3_DNA"/>
    <property type="match status" value="2"/>
</dbReference>
<dbReference type="EMBL" id="JAJJMA010002519">
    <property type="protein sequence ID" value="MCL7021604.1"/>
    <property type="molecule type" value="Genomic_DNA"/>
</dbReference>
<feature type="domain" description="TF-B3" evidence="7">
    <location>
        <begin position="39"/>
        <end position="140"/>
    </location>
</feature>
<dbReference type="Proteomes" id="UP001177140">
    <property type="component" value="Unassembled WGS sequence"/>
</dbReference>
<dbReference type="PANTHER" id="PTHR31391">
    <property type="entry name" value="B3 DOMAIN-CONTAINING PROTEIN OS11G0197600-RELATED"/>
    <property type="match status" value="1"/>
</dbReference>
<keyword evidence="3" id="KW-0238">DNA-binding</keyword>
<keyword evidence="4" id="KW-0804">Transcription</keyword>
<evidence type="ECO:0000313" key="8">
    <source>
        <dbReference type="EMBL" id="MCL7021604.1"/>
    </source>
</evidence>